<dbReference type="EMBL" id="BMAO01038003">
    <property type="protein sequence ID" value="GFR21837.1"/>
    <property type="molecule type" value="Genomic_DNA"/>
</dbReference>
<protein>
    <submittedName>
        <fullName evidence="2">Uncharacterized protein</fullName>
    </submittedName>
</protein>
<comment type="caution">
    <text evidence="2">The sequence shown here is derived from an EMBL/GenBank/DDBJ whole genome shotgun (WGS) entry which is preliminary data.</text>
</comment>
<dbReference type="AlphaFoldDB" id="A0A8X6LV61"/>
<keyword evidence="3" id="KW-1185">Reference proteome</keyword>
<proteinExistence type="predicted"/>
<evidence type="ECO:0000313" key="2">
    <source>
        <dbReference type="EMBL" id="GFR21837.1"/>
    </source>
</evidence>
<organism evidence="2 3">
    <name type="scientific">Trichonephila clavata</name>
    <name type="common">Joro spider</name>
    <name type="synonym">Nephila clavata</name>
    <dbReference type="NCBI Taxonomy" id="2740835"/>
    <lineage>
        <taxon>Eukaryota</taxon>
        <taxon>Metazoa</taxon>
        <taxon>Ecdysozoa</taxon>
        <taxon>Arthropoda</taxon>
        <taxon>Chelicerata</taxon>
        <taxon>Arachnida</taxon>
        <taxon>Araneae</taxon>
        <taxon>Araneomorphae</taxon>
        <taxon>Entelegynae</taxon>
        <taxon>Araneoidea</taxon>
        <taxon>Nephilidae</taxon>
        <taxon>Trichonephila</taxon>
    </lineage>
</organism>
<reference evidence="2" key="1">
    <citation type="submission" date="2020-07" db="EMBL/GenBank/DDBJ databases">
        <title>Multicomponent nature underlies the extraordinary mechanical properties of spider dragline silk.</title>
        <authorList>
            <person name="Kono N."/>
            <person name="Nakamura H."/>
            <person name="Mori M."/>
            <person name="Yoshida Y."/>
            <person name="Ohtoshi R."/>
            <person name="Malay A.D."/>
            <person name="Moran D.A.P."/>
            <person name="Tomita M."/>
            <person name="Numata K."/>
            <person name="Arakawa K."/>
        </authorList>
    </citation>
    <scope>NUCLEOTIDE SEQUENCE</scope>
</reference>
<name>A0A8X6LV61_TRICU</name>
<evidence type="ECO:0000313" key="3">
    <source>
        <dbReference type="Proteomes" id="UP000887116"/>
    </source>
</evidence>
<gene>
    <name evidence="2" type="ORF">TNCT_353271</name>
</gene>
<dbReference type="Proteomes" id="UP000887116">
    <property type="component" value="Unassembled WGS sequence"/>
</dbReference>
<evidence type="ECO:0000256" key="1">
    <source>
        <dbReference type="SAM" id="MobiDB-lite"/>
    </source>
</evidence>
<sequence>MLNHPTKFNGGDPNCCVHYENRTIISISEPPQSYSPSDHQNKTEWVQYRHRPRVNRFPIPLAISPILTEPGHPHPESLTQNQRFIHRFPGSGIRSGLSAGDIPDSDEDNEGQPGVPRA</sequence>
<feature type="region of interest" description="Disordered" evidence="1">
    <location>
        <begin position="88"/>
        <end position="118"/>
    </location>
</feature>
<accession>A0A8X6LV61</accession>